<evidence type="ECO:0000256" key="4">
    <source>
        <dbReference type="HAMAP-Rule" id="MF_00688"/>
    </source>
</evidence>
<comment type="catalytic activity">
    <reaction evidence="4">
        <text>N-terminal L-lysyl-[protein] + L-leucyl-tRNA(Leu) = N-terminal L-leucyl-L-lysyl-[protein] + tRNA(Leu) + H(+)</text>
        <dbReference type="Rhea" id="RHEA:12340"/>
        <dbReference type="Rhea" id="RHEA-COMP:9613"/>
        <dbReference type="Rhea" id="RHEA-COMP:9622"/>
        <dbReference type="Rhea" id="RHEA-COMP:12670"/>
        <dbReference type="Rhea" id="RHEA-COMP:12671"/>
        <dbReference type="ChEBI" id="CHEBI:15378"/>
        <dbReference type="ChEBI" id="CHEBI:65249"/>
        <dbReference type="ChEBI" id="CHEBI:78442"/>
        <dbReference type="ChEBI" id="CHEBI:78494"/>
        <dbReference type="ChEBI" id="CHEBI:133043"/>
        <dbReference type="EC" id="2.3.2.6"/>
    </reaction>
</comment>
<proteinExistence type="inferred from homology"/>
<dbReference type="SUPFAM" id="SSF55729">
    <property type="entry name" value="Acyl-CoA N-acyltransferases (Nat)"/>
    <property type="match status" value="1"/>
</dbReference>
<dbReference type="Gene3D" id="3.40.630.70">
    <property type="entry name" value="Leucyl/phenylalanyl-tRNA-protein transferase, C-terminal domain"/>
    <property type="match status" value="1"/>
</dbReference>
<comment type="subcellular location">
    <subcellularLocation>
        <location evidence="4">Cytoplasm</location>
    </subcellularLocation>
</comment>
<dbReference type="InterPro" id="IPR042203">
    <property type="entry name" value="Leu/Phe-tRNA_Trfase_C"/>
</dbReference>
<dbReference type="PANTHER" id="PTHR30098">
    <property type="entry name" value="LEUCYL/PHENYLALANYL-TRNA--PROTEIN TRANSFERASE"/>
    <property type="match status" value="1"/>
</dbReference>
<gene>
    <name evidence="4 5" type="primary">aat</name>
    <name evidence="5" type="ORF">WG900_17415</name>
</gene>
<dbReference type="InterPro" id="IPR004616">
    <property type="entry name" value="Leu/Phe-tRNA_Trfase"/>
</dbReference>
<accession>A0ABU8SCU8</accession>
<name>A0ABU8SCU8_9SPHN</name>
<dbReference type="GO" id="GO:0008914">
    <property type="term" value="F:leucyl-tRNA--protein transferase activity"/>
    <property type="evidence" value="ECO:0007669"/>
    <property type="project" value="UniProtKB-EC"/>
</dbReference>
<dbReference type="Pfam" id="PF03588">
    <property type="entry name" value="Leu_Phe_trans"/>
    <property type="match status" value="1"/>
</dbReference>
<keyword evidence="6" id="KW-1185">Reference proteome</keyword>
<protein>
    <recommendedName>
        <fullName evidence="4">Leucyl/phenylalanyl-tRNA--protein transferase</fullName>
        <ecNumber evidence="4">2.3.2.6</ecNumber>
    </recommendedName>
    <alternativeName>
        <fullName evidence="4">L/F-transferase</fullName>
    </alternativeName>
    <alternativeName>
        <fullName evidence="4">Leucyltransferase</fullName>
    </alternativeName>
    <alternativeName>
        <fullName evidence="4">Phenyalanyltransferase</fullName>
    </alternativeName>
</protein>
<comment type="function">
    <text evidence="4">Functions in the N-end rule pathway of protein degradation where it conjugates Leu, Phe and, less efficiently, Met from aminoacyl-tRNAs to the N-termini of proteins containing an N-terminal arginine or lysine.</text>
</comment>
<keyword evidence="2 4" id="KW-0808">Transferase</keyword>
<comment type="catalytic activity">
    <reaction evidence="4">
        <text>N-terminal L-arginyl-[protein] + L-leucyl-tRNA(Leu) = N-terminal L-leucyl-L-arginyl-[protein] + tRNA(Leu) + H(+)</text>
        <dbReference type="Rhea" id="RHEA:50416"/>
        <dbReference type="Rhea" id="RHEA-COMP:9613"/>
        <dbReference type="Rhea" id="RHEA-COMP:9622"/>
        <dbReference type="Rhea" id="RHEA-COMP:12672"/>
        <dbReference type="Rhea" id="RHEA-COMP:12673"/>
        <dbReference type="ChEBI" id="CHEBI:15378"/>
        <dbReference type="ChEBI" id="CHEBI:64719"/>
        <dbReference type="ChEBI" id="CHEBI:78442"/>
        <dbReference type="ChEBI" id="CHEBI:78494"/>
        <dbReference type="ChEBI" id="CHEBI:133044"/>
        <dbReference type="EC" id="2.3.2.6"/>
    </reaction>
</comment>
<comment type="catalytic activity">
    <reaction evidence="4">
        <text>L-phenylalanyl-tRNA(Phe) + an N-terminal L-alpha-aminoacyl-[protein] = an N-terminal L-phenylalanyl-L-alpha-aminoacyl-[protein] + tRNA(Phe)</text>
        <dbReference type="Rhea" id="RHEA:43632"/>
        <dbReference type="Rhea" id="RHEA-COMP:9668"/>
        <dbReference type="Rhea" id="RHEA-COMP:9699"/>
        <dbReference type="Rhea" id="RHEA-COMP:10636"/>
        <dbReference type="Rhea" id="RHEA-COMP:10637"/>
        <dbReference type="ChEBI" id="CHEBI:78442"/>
        <dbReference type="ChEBI" id="CHEBI:78531"/>
        <dbReference type="ChEBI" id="CHEBI:78597"/>
        <dbReference type="ChEBI" id="CHEBI:83561"/>
        <dbReference type="EC" id="2.3.2.6"/>
    </reaction>
</comment>
<evidence type="ECO:0000313" key="5">
    <source>
        <dbReference type="EMBL" id="MEJ6011695.1"/>
    </source>
</evidence>
<dbReference type="NCBIfam" id="TIGR00667">
    <property type="entry name" value="aat"/>
    <property type="match status" value="1"/>
</dbReference>
<reference evidence="5 6" key="1">
    <citation type="submission" date="2024-03" db="EMBL/GenBank/DDBJ databases">
        <authorList>
            <person name="Jo J.-H."/>
        </authorList>
    </citation>
    <scope>NUCLEOTIDE SEQUENCE [LARGE SCALE GENOMIC DNA]</scope>
    <source>
        <strain evidence="5 6">AS3R-12</strain>
    </source>
</reference>
<comment type="similarity">
    <text evidence="4">Belongs to the L/F-transferase family.</text>
</comment>
<sequence length="251" mass="26686">MHAPAGLIEPELLMLAYRSGIFPMADSREDTEVFWVEPRRRAILPLDGFHLSRSLAKVLRRGTFEVTCNRAFAEVLQACAGLRRDGGGTWISAQIEASYKRLHELGCAHSVECWQDGKLVGGLYGVGFDRVFCGESMFSRVPDASKVALAWLVVALRRSGVTLLDCQFMTPHLATMGAVEITQARYLKLLKAAQSYSGDGEALGDGLGAGAGAGDGAALALSEGFGALLAEAEASSSSPGNFIAQSLTQTS</sequence>
<evidence type="ECO:0000256" key="3">
    <source>
        <dbReference type="ARBA" id="ARBA00023315"/>
    </source>
</evidence>
<dbReference type="HAMAP" id="MF_00688">
    <property type="entry name" value="Leu_Phe_trans"/>
    <property type="match status" value="1"/>
</dbReference>
<evidence type="ECO:0000256" key="1">
    <source>
        <dbReference type="ARBA" id="ARBA00022490"/>
    </source>
</evidence>
<organism evidence="5 6">
    <name type="scientific">Novosphingobium aquae</name>
    <dbReference type="NCBI Taxonomy" id="3133435"/>
    <lineage>
        <taxon>Bacteria</taxon>
        <taxon>Pseudomonadati</taxon>
        <taxon>Pseudomonadota</taxon>
        <taxon>Alphaproteobacteria</taxon>
        <taxon>Sphingomonadales</taxon>
        <taxon>Sphingomonadaceae</taxon>
        <taxon>Novosphingobium</taxon>
    </lineage>
</organism>
<evidence type="ECO:0000313" key="6">
    <source>
        <dbReference type="Proteomes" id="UP001379235"/>
    </source>
</evidence>
<dbReference type="Proteomes" id="UP001379235">
    <property type="component" value="Unassembled WGS sequence"/>
</dbReference>
<dbReference type="InterPro" id="IPR016181">
    <property type="entry name" value="Acyl_CoA_acyltransferase"/>
</dbReference>
<keyword evidence="1 4" id="KW-0963">Cytoplasm</keyword>
<dbReference type="InterPro" id="IPR042221">
    <property type="entry name" value="Leu/Phe-tRNA_Trfase_N"/>
</dbReference>
<evidence type="ECO:0000256" key="2">
    <source>
        <dbReference type="ARBA" id="ARBA00022679"/>
    </source>
</evidence>
<comment type="caution">
    <text evidence="5">The sequence shown here is derived from an EMBL/GenBank/DDBJ whole genome shotgun (WGS) entry which is preliminary data.</text>
</comment>
<dbReference type="EMBL" id="JBBHJY010000010">
    <property type="protein sequence ID" value="MEJ6011695.1"/>
    <property type="molecule type" value="Genomic_DNA"/>
</dbReference>
<dbReference type="Gene3D" id="3.30.70.3550">
    <property type="entry name" value="Leucyl/phenylalanyl-tRNA-protein transferase, N-terminal domain"/>
    <property type="match status" value="1"/>
</dbReference>
<dbReference type="EC" id="2.3.2.6" evidence="4"/>
<dbReference type="RefSeq" id="WP_339969182.1">
    <property type="nucleotide sequence ID" value="NZ_JBBHJY010000010.1"/>
</dbReference>
<keyword evidence="3 4" id="KW-0012">Acyltransferase</keyword>
<dbReference type="PANTHER" id="PTHR30098:SF2">
    <property type="entry name" value="LEUCYL_PHENYLALANYL-TRNA--PROTEIN TRANSFERASE"/>
    <property type="match status" value="1"/>
</dbReference>